<evidence type="ECO:0000256" key="2">
    <source>
        <dbReference type="ARBA" id="ARBA00023136"/>
    </source>
</evidence>
<reference evidence="4" key="2">
    <citation type="submission" date="2015-01" db="EMBL/GenBank/DDBJ databases">
        <title>Evolutionary Origins and Diversification of the Mycorrhizal Mutualists.</title>
        <authorList>
            <consortium name="DOE Joint Genome Institute"/>
            <consortium name="Mycorrhizal Genomics Consortium"/>
            <person name="Kohler A."/>
            <person name="Kuo A."/>
            <person name="Nagy L.G."/>
            <person name="Floudas D."/>
            <person name="Copeland A."/>
            <person name="Barry K.W."/>
            <person name="Cichocki N."/>
            <person name="Veneault-Fourrey C."/>
            <person name="LaButti K."/>
            <person name="Lindquist E.A."/>
            <person name="Lipzen A."/>
            <person name="Lundell T."/>
            <person name="Morin E."/>
            <person name="Murat C."/>
            <person name="Riley R."/>
            <person name="Ohm R."/>
            <person name="Sun H."/>
            <person name="Tunlid A."/>
            <person name="Henrissat B."/>
            <person name="Grigoriev I.V."/>
            <person name="Hibbett D.S."/>
            <person name="Martin F."/>
        </authorList>
    </citation>
    <scope>NUCLEOTIDE SEQUENCE [LARGE SCALE GENOMIC DNA]</scope>
    <source>
        <strain evidence="4">F 1598</strain>
    </source>
</reference>
<dbReference type="AlphaFoldDB" id="A0A0C3B218"/>
<name>A0A0C3B218_PILCF</name>
<sequence>MIRSVFEAKQNANCSLSTRKEGEQVEIGHFKTDDPSIGSIGLSDENDHCPVVDDIHLHNNGEDKREN</sequence>
<comment type="subcellular location">
    <subcellularLocation>
        <location evidence="1">Membrane</location>
    </subcellularLocation>
</comment>
<organism evidence="3 4">
    <name type="scientific">Piloderma croceum (strain F 1598)</name>
    <dbReference type="NCBI Taxonomy" id="765440"/>
    <lineage>
        <taxon>Eukaryota</taxon>
        <taxon>Fungi</taxon>
        <taxon>Dikarya</taxon>
        <taxon>Basidiomycota</taxon>
        <taxon>Agaricomycotina</taxon>
        <taxon>Agaricomycetes</taxon>
        <taxon>Agaricomycetidae</taxon>
        <taxon>Atheliales</taxon>
        <taxon>Atheliaceae</taxon>
        <taxon>Piloderma</taxon>
    </lineage>
</organism>
<dbReference type="InParanoid" id="A0A0C3B218"/>
<dbReference type="Proteomes" id="UP000054166">
    <property type="component" value="Unassembled WGS sequence"/>
</dbReference>
<evidence type="ECO:0000313" key="4">
    <source>
        <dbReference type="Proteomes" id="UP000054166"/>
    </source>
</evidence>
<proteinExistence type="predicted"/>
<dbReference type="PROSITE" id="PS00232">
    <property type="entry name" value="CADHERIN_1"/>
    <property type="match status" value="1"/>
</dbReference>
<keyword evidence="4" id="KW-1185">Reference proteome</keyword>
<accession>A0A0C3B218</accession>
<dbReference type="GO" id="GO:0007155">
    <property type="term" value="P:cell adhesion"/>
    <property type="evidence" value="ECO:0007669"/>
    <property type="project" value="InterPro"/>
</dbReference>
<dbReference type="InterPro" id="IPR020894">
    <property type="entry name" value="Cadherin_CS"/>
</dbReference>
<evidence type="ECO:0000313" key="3">
    <source>
        <dbReference type="EMBL" id="KIM71282.1"/>
    </source>
</evidence>
<gene>
    <name evidence="3" type="ORF">PILCRDRAFT_830446</name>
</gene>
<keyword evidence="2" id="KW-0472">Membrane</keyword>
<dbReference type="EMBL" id="KN833371">
    <property type="protein sequence ID" value="KIM71282.1"/>
    <property type="molecule type" value="Genomic_DNA"/>
</dbReference>
<reference evidence="3 4" key="1">
    <citation type="submission" date="2014-04" db="EMBL/GenBank/DDBJ databases">
        <authorList>
            <consortium name="DOE Joint Genome Institute"/>
            <person name="Kuo A."/>
            <person name="Tarkka M."/>
            <person name="Buscot F."/>
            <person name="Kohler A."/>
            <person name="Nagy L.G."/>
            <person name="Floudas D."/>
            <person name="Copeland A."/>
            <person name="Barry K.W."/>
            <person name="Cichocki N."/>
            <person name="Veneault-Fourrey C."/>
            <person name="LaButti K."/>
            <person name="Lindquist E.A."/>
            <person name="Lipzen A."/>
            <person name="Lundell T."/>
            <person name="Morin E."/>
            <person name="Murat C."/>
            <person name="Sun H."/>
            <person name="Tunlid A."/>
            <person name="Henrissat B."/>
            <person name="Grigoriev I.V."/>
            <person name="Hibbett D.S."/>
            <person name="Martin F."/>
            <person name="Nordberg H.P."/>
            <person name="Cantor M.N."/>
            <person name="Hua S.X."/>
        </authorList>
    </citation>
    <scope>NUCLEOTIDE SEQUENCE [LARGE SCALE GENOMIC DNA]</scope>
    <source>
        <strain evidence="3 4">F 1598</strain>
    </source>
</reference>
<protein>
    <submittedName>
        <fullName evidence="3">Uncharacterized protein</fullName>
    </submittedName>
</protein>
<dbReference type="GO" id="GO:0005886">
    <property type="term" value="C:plasma membrane"/>
    <property type="evidence" value="ECO:0007669"/>
    <property type="project" value="InterPro"/>
</dbReference>
<evidence type="ECO:0000256" key="1">
    <source>
        <dbReference type="ARBA" id="ARBA00004370"/>
    </source>
</evidence>
<dbReference type="HOGENOM" id="CLU_2813316_0_0_1"/>